<feature type="region of interest" description="Disordered" evidence="1">
    <location>
        <begin position="40"/>
        <end position="66"/>
    </location>
</feature>
<name>A0A371HPS6_MUCPR</name>
<sequence>MSTPFPYESSQIVPWKYTPRVKQYSLDVSDIARIGGMTHSGRIYLPTDSRREKPSEERPSTIAKKAKVTEKEYETRKEEEENVKFLKFISQSEYELMDQLKQTPANISL</sequence>
<reference evidence="2" key="1">
    <citation type="submission" date="2018-05" db="EMBL/GenBank/DDBJ databases">
        <title>Draft genome of Mucuna pruriens seed.</title>
        <authorList>
            <person name="Nnadi N.E."/>
            <person name="Vos R."/>
            <person name="Hasami M.H."/>
            <person name="Devisetty U.K."/>
            <person name="Aguiy J.C."/>
        </authorList>
    </citation>
    <scope>NUCLEOTIDE SEQUENCE [LARGE SCALE GENOMIC DNA]</scope>
    <source>
        <strain evidence="2">JCA_2017</strain>
    </source>
</reference>
<proteinExistence type="predicted"/>
<evidence type="ECO:0000256" key="1">
    <source>
        <dbReference type="SAM" id="MobiDB-lite"/>
    </source>
</evidence>
<dbReference type="PANTHER" id="PTHR32108">
    <property type="entry name" value="DNA-DIRECTED RNA POLYMERASE SUBUNIT ALPHA"/>
    <property type="match status" value="1"/>
</dbReference>
<feature type="compositionally biased region" description="Basic and acidic residues" evidence="1">
    <location>
        <begin position="48"/>
        <end position="59"/>
    </location>
</feature>
<gene>
    <name evidence="2" type="ORF">CR513_11563</name>
</gene>
<evidence type="ECO:0000313" key="2">
    <source>
        <dbReference type="EMBL" id="RDY04694.1"/>
    </source>
</evidence>
<keyword evidence="3" id="KW-1185">Reference proteome</keyword>
<accession>A0A371HPS6</accession>
<feature type="non-terminal residue" evidence="2">
    <location>
        <position position="1"/>
    </location>
</feature>
<comment type="caution">
    <text evidence="2">The sequence shown here is derived from an EMBL/GenBank/DDBJ whole genome shotgun (WGS) entry which is preliminary data.</text>
</comment>
<organism evidence="2 3">
    <name type="scientific">Mucuna pruriens</name>
    <name type="common">Velvet bean</name>
    <name type="synonym">Dolichos pruriens</name>
    <dbReference type="NCBI Taxonomy" id="157652"/>
    <lineage>
        <taxon>Eukaryota</taxon>
        <taxon>Viridiplantae</taxon>
        <taxon>Streptophyta</taxon>
        <taxon>Embryophyta</taxon>
        <taxon>Tracheophyta</taxon>
        <taxon>Spermatophyta</taxon>
        <taxon>Magnoliopsida</taxon>
        <taxon>eudicotyledons</taxon>
        <taxon>Gunneridae</taxon>
        <taxon>Pentapetalae</taxon>
        <taxon>rosids</taxon>
        <taxon>fabids</taxon>
        <taxon>Fabales</taxon>
        <taxon>Fabaceae</taxon>
        <taxon>Papilionoideae</taxon>
        <taxon>50 kb inversion clade</taxon>
        <taxon>NPAAA clade</taxon>
        <taxon>indigoferoid/millettioid clade</taxon>
        <taxon>Phaseoleae</taxon>
        <taxon>Mucuna</taxon>
    </lineage>
</organism>
<dbReference type="EMBL" id="QJKJ01002033">
    <property type="protein sequence ID" value="RDY04694.1"/>
    <property type="molecule type" value="Genomic_DNA"/>
</dbReference>
<dbReference type="PANTHER" id="PTHR32108:SF9">
    <property type="entry name" value="REVERSE TRANSCRIPTASE RNASE H-LIKE DOMAIN-CONTAINING PROTEIN"/>
    <property type="match status" value="1"/>
</dbReference>
<evidence type="ECO:0000313" key="3">
    <source>
        <dbReference type="Proteomes" id="UP000257109"/>
    </source>
</evidence>
<dbReference type="AlphaFoldDB" id="A0A371HPS6"/>
<dbReference type="OrthoDB" id="1436497at2759"/>
<protein>
    <submittedName>
        <fullName evidence="2">Uncharacterized protein</fullName>
    </submittedName>
</protein>
<dbReference type="Proteomes" id="UP000257109">
    <property type="component" value="Unassembled WGS sequence"/>
</dbReference>